<accession>S3CD62</accession>
<feature type="compositionally biased region" description="Polar residues" evidence="1">
    <location>
        <begin position="42"/>
        <end position="52"/>
    </location>
</feature>
<feature type="compositionally biased region" description="Polar residues" evidence="1">
    <location>
        <begin position="245"/>
        <end position="259"/>
    </location>
</feature>
<gene>
    <name evidence="2" type="ORF">F503_05051</name>
</gene>
<keyword evidence="3" id="KW-1185">Reference proteome</keyword>
<feature type="compositionally biased region" description="Polar residues" evidence="1">
    <location>
        <begin position="167"/>
        <end position="185"/>
    </location>
</feature>
<dbReference type="VEuPathDB" id="FungiDB:F503_05051"/>
<dbReference type="EMBL" id="KE148146">
    <property type="protein sequence ID" value="EPE09956.1"/>
    <property type="molecule type" value="Genomic_DNA"/>
</dbReference>
<dbReference type="OMA" id="WGYKPFL"/>
<feature type="region of interest" description="Disordered" evidence="1">
    <location>
        <begin position="1"/>
        <end position="115"/>
    </location>
</feature>
<feature type="region of interest" description="Disordered" evidence="1">
    <location>
        <begin position="129"/>
        <end position="186"/>
    </location>
</feature>
<evidence type="ECO:0000313" key="3">
    <source>
        <dbReference type="Proteomes" id="UP000016923"/>
    </source>
</evidence>
<reference evidence="2 3" key="1">
    <citation type="journal article" date="2013" name="BMC Genomics">
        <title>The genome and transcriptome of the pine saprophyte Ophiostoma piceae, and a comparison with the bark beetle-associated pine pathogen Grosmannia clavigera.</title>
        <authorList>
            <person name="Haridas S."/>
            <person name="Wang Y."/>
            <person name="Lim L."/>
            <person name="Massoumi Alamouti S."/>
            <person name="Jackman S."/>
            <person name="Docking R."/>
            <person name="Robertson G."/>
            <person name="Birol I."/>
            <person name="Bohlmann J."/>
            <person name="Breuil C."/>
        </authorList>
    </citation>
    <scope>NUCLEOTIDE SEQUENCE [LARGE SCALE GENOMIC DNA]</scope>
    <source>
        <strain evidence="2 3">UAMH 11346</strain>
    </source>
</reference>
<dbReference type="OrthoDB" id="10250441at2759"/>
<feature type="region of interest" description="Disordered" evidence="1">
    <location>
        <begin position="634"/>
        <end position="655"/>
    </location>
</feature>
<dbReference type="eggNOG" id="ENOG502QVNJ">
    <property type="taxonomic scope" value="Eukaryota"/>
</dbReference>
<dbReference type="Proteomes" id="UP000016923">
    <property type="component" value="Unassembled WGS sequence"/>
</dbReference>
<evidence type="ECO:0000313" key="2">
    <source>
        <dbReference type="EMBL" id="EPE09956.1"/>
    </source>
</evidence>
<dbReference type="AlphaFoldDB" id="S3CD62"/>
<dbReference type="SUPFAM" id="SSF53474">
    <property type="entry name" value="alpha/beta-Hydrolases"/>
    <property type="match status" value="1"/>
</dbReference>
<dbReference type="InterPro" id="IPR029058">
    <property type="entry name" value="AB_hydrolase_fold"/>
</dbReference>
<sequence length="925" mass="98803">MQDRVPRSQGPGNGSPALSTVDAVSGLGGPADSQLPRPLVTGTLQSSSQTDDNAVEDVLAESASDTSPEAFADNGSSIYGGEDDAQSFIQPAISPMASRLSSPRTPALEKAMAMDHAVNSSSGGGFFDAYKPPISSRLQNSTPVPSHIPSQAPAAPARVAQLPKPSAMSSVFQSSTRHGRSSSVGSDALKRLSKVLPSISFPSASSFLSNRSPTSFFSSNSGNGTGFFSQAPSSPPATSKKASPRNSPTRTSHPTTHASQQQPQPQPQPQPRSNAAPSPDPHTSRQSPGRVPPRTAHAATFSEATFRAPLHRPPSVVSRRSYALRRSTSDDSLLYHTLSRVPSHGDEGEFVHIHEQVNSRVKAIMDSFDRPTFKMPQLPTYREPLSPLDAALESLTGDVVILGGYRGSILRSAEPPHRQLWVPVKVGLNIRKVNMEVGLNDEDEENMPQHIFPSGMLKHIGPVDISRRLFKKMRECENARKGLLRVHDYGYDWRLSPHRLSKQLIDFLEKLPSNQQNPPGGNRGAVVISHSLGGLITRHAVNQRPELFAGVIFAGTPQRCINILGPLRNGDAVLLNEKVLTAQVHFSLRTTFAFLPEDGFCFINNKNPNEEYRVNFYDVDEWIKHRISPCAAPPALPASGSDNWGSGEFPPKRSSTASFGRTFLEDLSGSLPSLPLRNRLNSAGLPPAFSANPEATAATRQAEDNTTSTAGRASPLQPASPSMPSSPISQSGKNGEGLPAQAMDPEKARYLEYLERTLANTRIFRAELAHRPEHSAANVYPPLAVIYGKGIPTVYAARVSSREAIATTAAYDDLVFRTGDGVVLSREALLPPGYHYVRDGYVCTDRGHVGMLGDLNAVGHALGALIRGRQKGIGLGAAAASDLPATKLQAAAPVAPQVAVGSASDLLSAAMPVPPASSPLIHATT</sequence>
<name>S3CD62_OPHP1</name>
<organism evidence="2 3">
    <name type="scientific">Ophiostoma piceae (strain UAMH 11346)</name>
    <name type="common">Sap stain fungus</name>
    <dbReference type="NCBI Taxonomy" id="1262450"/>
    <lineage>
        <taxon>Eukaryota</taxon>
        <taxon>Fungi</taxon>
        <taxon>Dikarya</taxon>
        <taxon>Ascomycota</taxon>
        <taxon>Pezizomycotina</taxon>
        <taxon>Sordariomycetes</taxon>
        <taxon>Sordariomycetidae</taxon>
        <taxon>Ophiostomatales</taxon>
        <taxon>Ophiostomataceae</taxon>
        <taxon>Ophiostoma</taxon>
    </lineage>
</organism>
<feature type="compositionally biased region" description="Low complexity" evidence="1">
    <location>
        <begin position="200"/>
        <end position="241"/>
    </location>
</feature>
<evidence type="ECO:0000256" key="1">
    <source>
        <dbReference type="SAM" id="MobiDB-lite"/>
    </source>
</evidence>
<dbReference type="PANTHER" id="PTHR11440">
    <property type="entry name" value="LECITHIN-CHOLESTEROL ACYLTRANSFERASE-RELATED"/>
    <property type="match status" value="1"/>
</dbReference>
<feature type="region of interest" description="Disordered" evidence="1">
    <location>
        <begin position="684"/>
        <end position="741"/>
    </location>
</feature>
<feature type="region of interest" description="Disordered" evidence="1">
    <location>
        <begin position="200"/>
        <end position="307"/>
    </location>
</feature>
<feature type="compositionally biased region" description="Low complexity" evidence="1">
    <location>
        <begin position="713"/>
        <end position="731"/>
    </location>
</feature>
<proteinExistence type="predicted"/>
<dbReference type="HOGENOM" id="CLU_007657_0_0_1"/>
<dbReference type="Gene3D" id="3.40.50.1820">
    <property type="entry name" value="alpha/beta hydrolase"/>
    <property type="match status" value="1"/>
</dbReference>
<protein>
    <submittedName>
        <fullName evidence="2">Uncharacterized protein</fullName>
    </submittedName>
</protein>